<reference evidence="3" key="1">
    <citation type="submission" date="2011-02" db="EMBL/GenBank/DDBJ databases">
        <title>The complete genome of Planctomyces brasiliensis DSM 5305.</title>
        <authorList>
            <person name="Lucas S."/>
            <person name="Copeland A."/>
            <person name="Lapidus A."/>
            <person name="Bruce D."/>
            <person name="Goodwin L."/>
            <person name="Pitluck S."/>
            <person name="Kyrpides N."/>
            <person name="Mavromatis K."/>
            <person name="Pagani I."/>
            <person name="Ivanova N."/>
            <person name="Ovchinnikova G."/>
            <person name="Lu M."/>
            <person name="Detter J.C."/>
            <person name="Han C."/>
            <person name="Land M."/>
            <person name="Hauser L."/>
            <person name="Markowitz V."/>
            <person name="Cheng J.-F."/>
            <person name="Hugenholtz P."/>
            <person name="Woyke T."/>
            <person name="Wu D."/>
            <person name="Tindall B."/>
            <person name="Pomrenke H.G."/>
            <person name="Brambilla E."/>
            <person name="Klenk H.-P."/>
            <person name="Eisen J.A."/>
        </authorList>
    </citation>
    <scope>NUCLEOTIDE SEQUENCE [LARGE SCALE GENOMIC DNA]</scope>
    <source>
        <strain evidence="3">ATCC 49424 / DSM 5305 / JCM 21570 / NBRC 103401 / IFAM 1448</strain>
    </source>
</reference>
<evidence type="ECO:0000313" key="3">
    <source>
        <dbReference type="Proteomes" id="UP000006860"/>
    </source>
</evidence>
<protein>
    <submittedName>
        <fullName evidence="2">Uncharacterized protein</fullName>
    </submittedName>
</protein>
<gene>
    <name evidence="2" type="ordered locus">Plabr_0100</name>
</gene>
<accession>F0SMG8</accession>
<dbReference type="HOGENOM" id="CLU_1524039_0_0_0"/>
<dbReference type="Proteomes" id="UP000006860">
    <property type="component" value="Chromosome"/>
</dbReference>
<name>F0SMG8_RUBBR</name>
<dbReference type="RefSeq" id="WP_013626474.1">
    <property type="nucleotide sequence ID" value="NC_015174.1"/>
</dbReference>
<sequence>METSELIIRWIARLMVAIYLIRLASDLAGWPAEALVRRQRERTVRWLWTAAFVLHVLHVLLAFHWIHHWDHDHAYTHTAERTAAVVNWYWGGGLYINYIFTALWAADIVWSWQRGLDHLRPAYVIALHSIVLFLMFNATVVFGPWWWKYAAFPITLILWQFGRRSTGRPMWRKETA</sequence>
<keyword evidence="3" id="KW-1185">Reference proteome</keyword>
<dbReference type="AlphaFoldDB" id="F0SMG8"/>
<dbReference type="eggNOG" id="ENOG5033H1X">
    <property type="taxonomic scope" value="Bacteria"/>
</dbReference>
<dbReference type="OrthoDB" id="277696at2"/>
<keyword evidence="1" id="KW-0472">Membrane</keyword>
<keyword evidence="1" id="KW-1133">Transmembrane helix</keyword>
<evidence type="ECO:0000313" key="2">
    <source>
        <dbReference type="EMBL" id="ADY57730.1"/>
    </source>
</evidence>
<dbReference type="EMBL" id="CP002546">
    <property type="protein sequence ID" value="ADY57730.1"/>
    <property type="molecule type" value="Genomic_DNA"/>
</dbReference>
<proteinExistence type="predicted"/>
<feature type="transmembrane region" description="Helical" evidence="1">
    <location>
        <begin position="46"/>
        <end position="67"/>
    </location>
</feature>
<feature type="transmembrane region" description="Helical" evidence="1">
    <location>
        <begin position="87"/>
        <end position="110"/>
    </location>
</feature>
<feature type="transmembrane region" description="Helical" evidence="1">
    <location>
        <begin position="122"/>
        <end position="140"/>
    </location>
</feature>
<keyword evidence="1" id="KW-0812">Transmembrane</keyword>
<dbReference type="KEGG" id="pbs:Plabr_0100"/>
<organism evidence="2 3">
    <name type="scientific">Rubinisphaera brasiliensis (strain ATCC 49424 / DSM 5305 / JCM 21570 / IAM 15109 / NBRC 103401 / IFAM 1448)</name>
    <name type="common">Planctomyces brasiliensis</name>
    <dbReference type="NCBI Taxonomy" id="756272"/>
    <lineage>
        <taxon>Bacteria</taxon>
        <taxon>Pseudomonadati</taxon>
        <taxon>Planctomycetota</taxon>
        <taxon>Planctomycetia</taxon>
        <taxon>Planctomycetales</taxon>
        <taxon>Planctomycetaceae</taxon>
        <taxon>Rubinisphaera</taxon>
    </lineage>
</organism>
<evidence type="ECO:0000256" key="1">
    <source>
        <dbReference type="SAM" id="Phobius"/>
    </source>
</evidence>